<dbReference type="InterPro" id="IPR037185">
    <property type="entry name" value="EmrE-like"/>
</dbReference>
<sequence length="292" mass="31318">MPSTLAYRLVPFLLVLGSIVSLGIGTSLAKAYLFPLIGAAGTSALRTGLSAVMLLCWWRPWQTAVNRRDMTFIALYGVTLGAMNLCFYLALKTIPFGLAVAIEFIGPLTVTVMFSRKIMDFVWILLAVSGMLMLLPLWGTQSGLDMRGVMFSLIAALCWGLYILFGKKISHRHSGQTVAIGLVFASIVTFPMGMRDAGAIIAHPYLLPVGLLVALISSSLPMTLEMAAMKRLPHKAFGILVSMEPAVAAIVAFLLLGESLTLIQMLAVALSVTAGIGSAMTARPQNIRLANE</sequence>
<dbReference type="InterPro" id="IPR000620">
    <property type="entry name" value="EamA_dom"/>
</dbReference>
<gene>
    <name evidence="8" type="ORF">ABK905_10905</name>
</gene>
<dbReference type="GO" id="GO:0005886">
    <property type="term" value="C:plasma membrane"/>
    <property type="evidence" value="ECO:0007669"/>
    <property type="project" value="UniProtKB-SubCell"/>
</dbReference>
<dbReference type="InterPro" id="IPR051258">
    <property type="entry name" value="Diverse_Substrate_Transporter"/>
</dbReference>
<proteinExistence type="predicted"/>
<dbReference type="SUPFAM" id="SSF103481">
    <property type="entry name" value="Multidrug resistance efflux transporter EmrE"/>
    <property type="match status" value="2"/>
</dbReference>
<dbReference type="PANTHER" id="PTHR42920">
    <property type="entry name" value="OS03G0707200 PROTEIN-RELATED"/>
    <property type="match status" value="1"/>
</dbReference>
<keyword evidence="2" id="KW-1003">Cell membrane</keyword>
<keyword evidence="5 6" id="KW-0472">Membrane</keyword>
<feature type="transmembrane region" description="Helical" evidence="6">
    <location>
        <begin position="39"/>
        <end position="58"/>
    </location>
</feature>
<evidence type="ECO:0000256" key="2">
    <source>
        <dbReference type="ARBA" id="ARBA00022475"/>
    </source>
</evidence>
<feature type="transmembrane region" description="Helical" evidence="6">
    <location>
        <begin position="146"/>
        <end position="165"/>
    </location>
</feature>
<evidence type="ECO:0000259" key="7">
    <source>
        <dbReference type="Pfam" id="PF00892"/>
    </source>
</evidence>
<dbReference type="AlphaFoldDB" id="A0AAU7QE13"/>
<keyword evidence="4 6" id="KW-1133">Transmembrane helix</keyword>
<evidence type="ECO:0000256" key="1">
    <source>
        <dbReference type="ARBA" id="ARBA00004651"/>
    </source>
</evidence>
<evidence type="ECO:0000256" key="3">
    <source>
        <dbReference type="ARBA" id="ARBA00022692"/>
    </source>
</evidence>
<name>A0AAU7QE13_9GAMM</name>
<evidence type="ECO:0000256" key="6">
    <source>
        <dbReference type="SAM" id="Phobius"/>
    </source>
</evidence>
<feature type="transmembrane region" description="Helical" evidence="6">
    <location>
        <begin position="96"/>
        <end position="114"/>
    </location>
</feature>
<feature type="transmembrane region" description="Helical" evidence="6">
    <location>
        <begin position="177"/>
        <end position="193"/>
    </location>
</feature>
<evidence type="ECO:0000256" key="4">
    <source>
        <dbReference type="ARBA" id="ARBA00022989"/>
    </source>
</evidence>
<feature type="transmembrane region" description="Helical" evidence="6">
    <location>
        <begin position="262"/>
        <end position="282"/>
    </location>
</feature>
<keyword evidence="3 6" id="KW-0812">Transmembrane</keyword>
<dbReference type="PANTHER" id="PTHR42920:SF5">
    <property type="entry name" value="EAMA DOMAIN-CONTAINING PROTEIN"/>
    <property type="match status" value="1"/>
</dbReference>
<feature type="transmembrane region" description="Helical" evidence="6">
    <location>
        <begin position="121"/>
        <end position="140"/>
    </location>
</feature>
<dbReference type="Pfam" id="PF00892">
    <property type="entry name" value="EamA"/>
    <property type="match status" value="1"/>
</dbReference>
<organism evidence="8">
    <name type="scientific">Acerihabitans sp. KWT182</name>
    <dbReference type="NCBI Taxonomy" id="3157919"/>
    <lineage>
        <taxon>Bacteria</taxon>
        <taxon>Pseudomonadati</taxon>
        <taxon>Pseudomonadota</taxon>
        <taxon>Gammaproteobacteria</taxon>
        <taxon>Enterobacterales</taxon>
        <taxon>Pectobacteriaceae</taxon>
        <taxon>Acerihabitans</taxon>
    </lineage>
</organism>
<feature type="domain" description="EamA" evidence="7">
    <location>
        <begin position="147"/>
        <end position="274"/>
    </location>
</feature>
<protein>
    <submittedName>
        <fullName evidence="8">DMT family transporter</fullName>
    </submittedName>
</protein>
<reference evidence="8" key="1">
    <citation type="submission" date="2024-06" db="EMBL/GenBank/DDBJ databases">
        <authorList>
            <person name="Coelho C."/>
            <person name="Bento M."/>
            <person name="Garcia E."/>
            <person name="Camelo A."/>
            <person name="Brandao I."/>
            <person name="Espirito Santo C."/>
            <person name="Trovao J."/>
            <person name="Verissimo A."/>
            <person name="Costa J."/>
            <person name="Tiago I."/>
        </authorList>
    </citation>
    <scope>NUCLEOTIDE SEQUENCE</scope>
    <source>
        <strain evidence="8">KWT182</strain>
    </source>
</reference>
<evidence type="ECO:0000313" key="8">
    <source>
        <dbReference type="EMBL" id="XBS71394.1"/>
    </source>
</evidence>
<feature type="transmembrane region" description="Helical" evidence="6">
    <location>
        <begin position="205"/>
        <end position="224"/>
    </location>
</feature>
<feature type="transmembrane region" description="Helical" evidence="6">
    <location>
        <begin position="70"/>
        <end position="90"/>
    </location>
</feature>
<comment type="subcellular location">
    <subcellularLocation>
        <location evidence="1">Cell membrane</location>
        <topology evidence="1">Multi-pass membrane protein</topology>
    </subcellularLocation>
</comment>
<dbReference type="EMBL" id="CP157947">
    <property type="protein sequence ID" value="XBS71394.1"/>
    <property type="molecule type" value="Genomic_DNA"/>
</dbReference>
<feature type="transmembrane region" description="Helical" evidence="6">
    <location>
        <begin position="236"/>
        <end position="256"/>
    </location>
</feature>
<evidence type="ECO:0000256" key="5">
    <source>
        <dbReference type="ARBA" id="ARBA00023136"/>
    </source>
</evidence>
<accession>A0AAU7QE13</accession>